<dbReference type="Proteomes" id="UP000019253">
    <property type="component" value="Unassembled WGS sequence"/>
</dbReference>
<sequence length="135" mass="14552">MEQLFKGAMVAGGAAVGLLFGGWHILVQVLMVFVIADYLTGILAGIYNGELSSKVGFKGIAKKIAIFILVAIAHQVDFVLGDKDMLRDAVIFFYLANELISMLENAARMGLNIPGKLKQVIGLLQEKAGEKGKKE</sequence>
<dbReference type="Pfam" id="PF05105">
    <property type="entry name" value="Phage_holin_4_1"/>
    <property type="match status" value="1"/>
</dbReference>
<accession>W7B6S9</accession>
<evidence type="ECO:0000256" key="1">
    <source>
        <dbReference type="ARBA" id="ARBA00004141"/>
    </source>
</evidence>
<evidence type="ECO:0000256" key="4">
    <source>
        <dbReference type="ARBA" id="ARBA00023136"/>
    </source>
</evidence>
<reference evidence="7 8" key="1">
    <citation type="journal article" date="2014" name="Int. J. Syst. Evol. Microbiol.">
        <title>Listeria floridensis sp. nov., Listeria aquatica sp. nov., Listeria cornellensis sp. nov., Listeria riparia sp. nov. and Listeria grandensis sp. nov., from agricultural and natural environments.</title>
        <authorList>
            <person name="den Bakker H.C."/>
            <person name="Warchocki S."/>
            <person name="Wright E.M."/>
            <person name="Allred A.F."/>
            <person name="Ahlstrom C."/>
            <person name="Manuel C.S."/>
            <person name="Stasiewicz M.J."/>
            <person name="Burrell A."/>
            <person name="Roof S."/>
            <person name="Strawn L."/>
            <person name="Fortes E.D."/>
            <person name="Nightingale K.K."/>
            <person name="Kephart D."/>
            <person name="Wiedmann M."/>
        </authorList>
    </citation>
    <scope>NUCLEOTIDE SEQUENCE [LARGE SCALE GENOMIC DNA]</scope>
    <source>
        <strain evidence="8">FSL F6-971</strain>
    </source>
</reference>
<dbReference type="STRING" id="1265819.PGRAN_11408"/>
<dbReference type="GO" id="GO:0016020">
    <property type="term" value="C:membrane"/>
    <property type="evidence" value="ECO:0007669"/>
    <property type="project" value="UniProtKB-SubCell"/>
</dbReference>
<evidence type="ECO:0000256" key="5">
    <source>
        <dbReference type="ARBA" id="ARBA00023600"/>
    </source>
</evidence>
<keyword evidence="2 6" id="KW-0812">Transmembrane</keyword>
<proteinExistence type="inferred from homology"/>
<dbReference type="InterPro" id="IPR006480">
    <property type="entry name" value="Phage_holin_4_1"/>
</dbReference>
<dbReference type="PATRIC" id="fig|1265819.5.peg.2288"/>
<feature type="transmembrane region" description="Helical" evidence="6">
    <location>
        <begin position="60"/>
        <end position="80"/>
    </location>
</feature>
<gene>
    <name evidence="7" type="ORF">PGRAN_11408</name>
</gene>
<keyword evidence="8" id="KW-1185">Reference proteome</keyword>
<evidence type="ECO:0000256" key="6">
    <source>
        <dbReference type="SAM" id="Phobius"/>
    </source>
</evidence>
<keyword evidence="3 6" id="KW-1133">Transmembrane helix</keyword>
<dbReference type="RefSeq" id="WP_051998586.1">
    <property type="nucleotide sequence ID" value="NZ_AODD01000015.1"/>
</dbReference>
<organism evidence="7 8">
    <name type="scientific">Listeria grandensis FSL F6-0971</name>
    <dbReference type="NCBI Taxonomy" id="1265819"/>
    <lineage>
        <taxon>Bacteria</taxon>
        <taxon>Bacillati</taxon>
        <taxon>Bacillota</taxon>
        <taxon>Bacilli</taxon>
        <taxon>Bacillales</taxon>
        <taxon>Listeriaceae</taxon>
        <taxon>Listeria</taxon>
    </lineage>
</organism>
<evidence type="ECO:0000313" key="8">
    <source>
        <dbReference type="Proteomes" id="UP000019253"/>
    </source>
</evidence>
<dbReference type="NCBIfam" id="TIGR01593">
    <property type="entry name" value="holin_tox_secr"/>
    <property type="match status" value="1"/>
</dbReference>
<dbReference type="AlphaFoldDB" id="W7B6S9"/>
<comment type="similarity">
    <text evidence="5">Belongs to the bacteriophage holin family. Cp-1 holin subfamily.</text>
</comment>
<dbReference type="EMBL" id="AODD01000015">
    <property type="protein sequence ID" value="EUJ22999.1"/>
    <property type="molecule type" value="Genomic_DNA"/>
</dbReference>
<evidence type="ECO:0000256" key="2">
    <source>
        <dbReference type="ARBA" id="ARBA00022692"/>
    </source>
</evidence>
<name>W7B6S9_9LIST</name>
<comment type="subcellular location">
    <subcellularLocation>
        <location evidence="1">Membrane</location>
        <topology evidence="1">Multi-pass membrane protein</topology>
    </subcellularLocation>
</comment>
<evidence type="ECO:0000313" key="7">
    <source>
        <dbReference type="EMBL" id="EUJ22999.1"/>
    </source>
</evidence>
<comment type="caution">
    <text evidence="7">The sequence shown here is derived from an EMBL/GenBank/DDBJ whole genome shotgun (WGS) entry which is preliminary data.</text>
</comment>
<keyword evidence="4 6" id="KW-0472">Membrane</keyword>
<dbReference type="OrthoDB" id="88184at2"/>
<protein>
    <submittedName>
        <fullName evidence="7">Phage holin</fullName>
    </submittedName>
</protein>
<evidence type="ECO:0000256" key="3">
    <source>
        <dbReference type="ARBA" id="ARBA00022989"/>
    </source>
</evidence>